<dbReference type="SUPFAM" id="SSF50891">
    <property type="entry name" value="Cyclophilin-like"/>
    <property type="match status" value="1"/>
</dbReference>
<reference evidence="5 6" key="1">
    <citation type="submission" date="2018-10" db="EMBL/GenBank/DDBJ databases">
        <title>Complete Genome Sequence and Transcriptomic Profiles of a Marine Bacterium, Pseudoalteromonas agarivorans Hao 2018.</title>
        <authorList>
            <person name="Hao L."/>
        </authorList>
    </citation>
    <scope>NUCLEOTIDE SEQUENCE [LARGE SCALE GENOMIC DNA]</scope>
    <source>
        <strain evidence="5 6">Hao 2018</strain>
    </source>
</reference>
<evidence type="ECO:0000256" key="3">
    <source>
        <dbReference type="ARBA" id="ARBA00023235"/>
    </source>
</evidence>
<dbReference type="Gene3D" id="2.40.100.10">
    <property type="entry name" value="Cyclophilin-like"/>
    <property type="match status" value="1"/>
</dbReference>
<dbReference type="AlphaFoldDB" id="A0AAD0XBD5"/>
<evidence type="ECO:0000313" key="6">
    <source>
        <dbReference type="Proteomes" id="UP000279995"/>
    </source>
</evidence>
<dbReference type="Proteomes" id="UP000279995">
    <property type="component" value="Chromosome I"/>
</dbReference>
<dbReference type="InterPro" id="IPR002130">
    <property type="entry name" value="Cyclophilin-type_PPIase_dom"/>
</dbReference>
<evidence type="ECO:0000313" key="5">
    <source>
        <dbReference type="EMBL" id="AYM86231.1"/>
    </source>
</evidence>
<feature type="domain" description="PPIase cyclophilin-type" evidence="4">
    <location>
        <begin position="60"/>
        <end position="237"/>
    </location>
</feature>
<sequence length="293" mass="32753">MKGLYLAALITGLTGCAQYTEQHAGTQQTPTRSASEVIKHAKAHEWRNVDRHNVLKITLPTGAAYVELNPQLAAKHTAHIKQLAREGFYKNTRVYRFVEGFVAQGGDSSGNKAIKTANKTVPAEFYHSTAQPLKITELQGDGYAPVTGFLNGFAVAQNASNTQTWQVHCHGVFAMARGNEINSASTEFFVTIGQGPRYLDKNITVFGRVLEGMEHFNRLQRKPVPNTPFNPITNIEVLADIKRDKSTFNVMKTDSQSFRELIEARKNRTEPWFVYAHNYIDVCAMPIPTKRID</sequence>
<keyword evidence="3 5" id="KW-0413">Isomerase</keyword>
<evidence type="ECO:0000256" key="2">
    <source>
        <dbReference type="ARBA" id="ARBA00023110"/>
    </source>
</evidence>
<name>A0AAD0XBD5_9GAMM</name>
<proteinExistence type="predicted"/>
<dbReference type="Pfam" id="PF00160">
    <property type="entry name" value="Pro_isomerase"/>
    <property type="match status" value="1"/>
</dbReference>
<dbReference type="GO" id="GO:0003755">
    <property type="term" value="F:peptidyl-prolyl cis-trans isomerase activity"/>
    <property type="evidence" value="ECO:0007669"/>
    <property type="project" value="UniProtKB-KW"/>
</dbReference>
<protein>
    <recommendedName>
        <fullName evidence="1">peptidylprolyl isomerase</fullName>
        <ecNumber evidence="1">5.2.1.8</ecNumber>
    </recommendedName>
</protein>
<dbReference type="PANTHER" id="PTHR45625:SF4">
    <property type="entry name" value="PEPTIDYLPROLYL ISOMERASE DOMAIN AND WD REPEAT-CONTAINING PROTEIN 1"/>
    <property type="match status" value="1"/>
</dbReference>
<dbReference type="InterPro" id="IPR029000">
    <property type="entry name" value="Cyclophilin-like_dom_sf"/>
</dbReference>
<gene>
    <name evidence="5" type="ORF">D9T18_05655</name>
</gene>
<dbReference type="PANTHER" id="PTHR45625">
    <property type="entry name" value="PEPTIDYL-PROLYL CIS-TRANS ISOMERASE-RELATED"/>
    <property type="match status" value="1"/>
</dbReference>
<keyword evidence="2" id="KW-0697">Rotamase</keyword>
<dbReference type="InterPro" id="IPR044666">
    <property type="entry name" value="Cyclophilin_A-like"/>
</dbReference>
<dbReference type="RefSeq" id="WP_121637247.1">
    <property type="nucleotide sequence ID" value="NZ_CP033065.1"/>
</dbReference>
<dbReference type="PROSITE" id="PS50072">
    <property type="entry name" value="CSA_PPIASE_2"/>
    <property type="match status" value="1"/>
</dbReference>
<dbReference type="PROSITE" id="PS51257">
    <property type="entry name" value="PROKAR_LIPOPROTEIN"/>
    <property type="match status" value="1"/>
</dbReference>
<accession>A0AAD0XBD5</accession>
<dbReference type="EC" id="5.2.1.8" evidence="1"/>
<evidence type="ECO:0000259" key="4">
    <source>
        <dbReference type="PROSITE" id="PS50072"/>
    </source>
</evidence>
<evidence type="ECO:0000256" key="1">
    <source>
        <dbReference type="ARBA" id="ARBA00013194"/>
    </source>
</evidence>
<organism evidence="5 6">
    <name type="scientific">Pseudoalteromonas agarivorans</name>
    <dbReference type="NCBI Taxonomy" id="176102"/>
    <lineage>
        <taxon>Bacteria</taxon>
        <taxon>Pseudomonadati</taxon>
        <taxon>Pseudomonadota</taxon>
        <taxon>Gammaproteobacteria</taxon>
        <taxon>Alteromonadales</taxon>
        <taxon>Pseudoalteromonadaceae</taxon>
        <taxon>Pseudoalteromonas</taxon>
    </lineage>
</organism>
<dbReference type="EMBL" id="CP033065">
    <property type="protein sequence ID" value="AYM86231.1"/>
    <property type="molecule type" value="Genomic_DNA"/>
</dbReference>